<gene>
    <name evidence="1" type="ORF">SCF082_LOCUS52654</name>
</gene>
<name>A0ABP0SML9_9DINO</name>
<evidence type="ECO:0000313" key="1">
    <source>
        <dbReference type="EMBL" id="CAK9113616.1"/>
    </source>
</evidence>
<keyword evidence="2" id="KW-1185">Reference proteome</keyword>
<reference evidence="1 2" key="1">
    <citation type="submission" date="2024-02" db="EMBL/GenBank/DDBJ databases">
        <authorList>
            <person name="Chen Y."/>
            <person name="Shah S."/>
            <person name="Dougan E. K."/>
            <person name="Thang M."/>
            <person name="Chan C."/>
        </authorList>
    </citation>
    <scope>NUCLEOTIDE SEQUENCE [LARGE SCALE GENOMIC DNA]</scope>
</reference>
<dbReference type="EMBL" id="CAXAMM010044191">
    <property type="protein sequence ID" value="CAK9113616.1"/>
    <property type="molecule type" value="Genomic_DNA"/>
</dbReference>
<protein>
    <submittedName>
        <fullName evidence="1">Uncharacterized protein</fullName>
    </submittedName>
</protein>
<evidence type="ECO:0000313" key="2">
    <source>
        <dbReference type="Proteomes" id="UP001642464"/>
    </source>
</evidence>
<proteinExistence type="predicted"/>
<organism evidence="1 2">
    <name type="scientific">Durusdinium trenchii</name>
    <dbReference type="NCBI Taxonomy" id="1381693"/>
    <lineage>
        <taxon>Eukaryota</taxon>
        <taxon>Sar</taxon>
        <taxon>Alveolata</taxon>
        <taxon>Dinophyceae</taxon>
        <taxon>Suessiales</taxon>
        <taxon>Symbiodiniaceae</taxon>
        <taxon>Durusdinium</taxon>
    </lineage>
</organism>
<sequence>MADDPEEVILHRVEIDGTTVTVEYSKNFATCGHLYNDSGQPVHSQNIFCTEGQNVIVVEDISKYTSLAVGDVVRMQHGNNSAIHSDWVTVTEPTTCPLEEAAQDFGFQIPGLKAPRLLSTVRSYRDRILSQSPSGRILIALYYEHSNEVKSLLAQHPDLGLAMFELVVHAEPALRSTKTLELEQAVYVQGLELLDRLATVGSPNLTAAIEQAQLLLKAHSMPRGPFVQIEFRTR</sequence>
<comment type="caution">
    <text evidence="1">The sequence shown here is derived from an EMBL/GenBank/DDBJ whole genome shotgun (WGS) entry which is preliminary data.</text>
</comment>
<dbReference type="Proteomes" id="UP001642464">
    <property type="component" value="Unassembled WGS sequence"/>
</dbReference>
<accession>A0ABP0SML9</accession>